<evidence type="ECO:0000313" key="1">
    <source>
        <dbReference type="EMBL" id="CDK27502.1"/>
    </source>
</evidence>
<dbReference type="EMBL" id="HG793128">
    <property type="protein sequence ID" value="CDK27502.1"/>
    <property type="molecule type" value="Genomic_DNA"/>
</dbReference>
<reference evidence="1" key="2">
    <citation type="submission" date="2014-02" db="EMBL/GenBank/DDBJ databases">
        <title>Complete DNA sequence of /Kuraishia capsulata/ illustrates novel genomic features among budding yeasts (/Saccharomycotina/).</title>
        <authorList>
            <person name="Morales L."/>
            <person name="Noel B."/>
            <person name="Porcel B."/>
            <person name="Marcet-Houben M."/>
            <person name="Hullo M-F."/>
            <person name="Sacerdot C."/>
            <person name="Tekaia F."/>
            <person name="Leh-Louis V."/>
            <person name="Despons L."/>
            <person name="Khanna V."/>
            <person name="Aury J-M."/>
            <person name="Barbe V."/>
            <person name="Couloux A."/>
            <person name="Labadie K."/>
            <person name="Pelletier E."/>
            <person name="Souciet J-L."/>
            <person name="Boekhout T."/>
            <person name="Gabaldon T."/>
            <person name="Wincker P."/>
            <person name="Dujon B."/>
        </authorList>
    </citation>
    <scope>NUCLEOTIDE SEQUENCE</scope>
    <source>
        <strain evidence="1">CBS 1993</strain>
    </source>
</reference>
<accession>W6MQG5</accession>
<protein>
    <submittedName>
        <fullName evidence="1">Uncharacterized protein</fullName>
    </submittedName>
</protein>
<dbReference type="AlphaFoldDB" id="W6MQG5"/>
<sequence>MSSISPFEDYCIVCENQTSSGSLYCSENCRSNDCSAPVDISSPLLKPQESTQIQENQIRDLSYESPLLSSNCHCSELEDEKLDLNSMTVTRSIKDLLSSTSLNYQKWLLSTTIS</sequence>
<organism evidence="1 2">
    <name type="scientific">Kuraishia capsulata CBS 1993</name>
    <dbReference type="NCBI Taxonomy" id="1382522"/>
    <lineage>
        <taxon>Eukaryota</taxon>
        <taxon>Fungi</taxon>
        <taxon>Dikarya</taxon>
        <taxon>Ascomycota</taxon>
        <taxon>Saccharomycotina</taxon>
        <taxon>Pichiomycetes</taxon>
        <taxon>Pichiales</taxon>
        <taxon>Pichiaceae</taxon>
        <taxon>Kuraishia</taxon>
    </lineage>
</organism>
<name>W6MQG5_9ASCO</name>
<dbReference type="InterPro" id="IPR024368">
    <property type="entry name" value="Ecl1/2/3"/>
</dbReference>
<dbReference type="GeneID" id="34520884"/>
<dbReference type="OrthoDB" id="2563506at2759"/>
<proteinExistence type="predicted"/>
<evidence type="ECO:0000313" key="2">
    <source>
        <dbReference type="Proteomes" id="UP000019384"/>
    </source>
</evidence>
<gene>
    <name evidence="1" type="ORF">KUCA_T00003480001</name>
</gene>
<dbReference type="RefSeq" id="XP_022459496.1">
    <property type="nucleotide sequence ID" value="XM_022601899.1"/>
</dbReference>
<dbReference type="Pfam" id="PF12855">
    <property type="entry name" value="Ecl1"/>
    <property type="match status" value="1"/>
</dbReference>
<dbReference type="Proteomes" id="UP000019384">
    <property type="component" value="Unassembled WGS sequence"/>
</dbReference>
<reference evidence="1" key="1">
    <citation type="submission" date="2013-12" db="EMBL/GenBank/DDBJ databases">
        <authorList>
            <person name="Genoscope - CEA"/>
        </authorList>
    </citation>
    <scope>NUCLEOTIDE SEQUENCE</scope>
    <source>
        <strain evidence="1">CBS 1993</strain>
    </source>
</reference>
<dbReference type="HOGENOM" id="CLU_2145556_0_0_1"/>
<keyword evidence="2" id="KW-1185">Reference proteome</keyword>